<dbReference type="SUPFAM" id="SSF52833">
    <property type="entry name" value="Thioredoxin-like"/>
    <property type="match status" value="1"/>
</dbReference>
<comment type="caution">
    <text evidence="1">The sequence shown here is derived from an EMBL/GenBank/DDBJ whole genome shotgun (WGS) entry which is preliminary data.</text>
</comment>
<dbReference type="Gene3D" id="3.40.30.10">
    <property type="entry name" value="Glutaredoxin"/>
    <property type="match status" value="1"/>
</dbReference>
<protein>
    <submittedName>
        <fullName evidence="1">Bacillithiol system redox-active protein YtxJ</fullName>
    </submittedName>
</protein>
<dbReference type="Pfam" id="PF11009">
    <property type="entry name" value="BrxC"/>
    <property type="match status" value="1"/>
</dbReference>
<dbReference type="Proteomes" id="UP001211894">
    <property type="component" value="Unassembled WGS sequence"/>
</dbReference>
<name>A0ABT4X591_9BACI</name>
<dbReference type="NCBIfam" id="TIGR04019">
    <property type="entry name" value="B_thiol_YtxJ"/>
    <property type="match status" value="1"/>
</dbReference>
<evidence type="ECO:0000313" key="1">
    <source>
        <dbReference type="EMBL" id="MDA7027267.1"/>
    </source>
</evidence>
<keyword evidence="2" id="KW-1185">Reference proteome</keyword>
<dbReference type="InterPro" id="IPR036249">
    <property type="entry name" value="Thioredoxin-like_sf"/>
</dbReference>
<reference evidence="1 2" key="1">
    <citation type="submission" date="2023-01" db="EMBL/GenBank/DDBJ databases">
        <title>Bacillus changyiensis sp. nov., isolated from a coastal deposit.</title>
        <authorList>
            <person name="Xiao G."/>
            <person name="Lai Q."/>
            <person name="Hu Z."/>
            <person name="Shao Z."/>
        </authorList>
    </citation>
    <scope>NUCLEOTIDE SEQUENCE [LARGE SCALE GENOMIC DNA]</scope>
    <source>
        <strain evidence="1 2">CLL-7-23</strain>
    </source>
</reference>
<gene>
    <name evidence="1" type="primary">ytxJ</name>
    <name evidence="1" type="ORF">PJ311_11675</name>
</gene>
<proteinExistence type="predicted"/>
<dbReference type="RefSeq" id="WP_271341113.1">
    <property type="nucleotide sequence ID" value="NZ_JAQKAB010000007.1"/>
</dbReference>
<dbReference type="EMBL" id="JAQKAB010000007">
    <property type="protein sequence ID" value="MDA7027267.1"/>
    <property type="molecule type" value="Genomic_DNA"/>
</dbReference>
<dbReference type="InterPro" id="IPR022551">
    <property type="entry name" value="BrxC"/>
</dbReference>
<organism evidence="1 2">
    <name type="scientific">Bacillus changyiensis</name>
    <dbReference type="NCBI Taxonomy" id="3004103"/>
    <lineage>
        <taxon>Bacteria</taxon>
        <taxon>Bacillati</taxon>
        <taxon>Bacillota</taxon>
        <taxon>Bacilli</taxon>
        <taxon>Bacillales</taxon>
        <taxon>Bacillaceae</taxon>
        <taxon>Bacillus</taxon>
    </lineage>
</organism>
<evidence type="ECO:0000313" key="2">
    <source>
        <dbReference type="Proteomes" id="UP001211894"/>
    </source>
</evidence>
<accession>A0ABT4X591</accession>
<sequence>MPKQLIQTEAEFKCLEADHESFVFFKHSLTCPISRRAFEEFEKFCNKYQDVPAYYLKVQESRSLSNYIAEHYAIKHESPQALIFKNGEVKWHASHSQITADSLAENSK</sequence>